<evidence type="ECO:0000313" key="9">
    <source>
        <dbReference type="EMBL" id="OWF37393.1"/>
    </source>
</evidence>
<sequence length="402" mass="45971">MGITCRATMEYTFVIASFVMSAVGLILATGFDQNAVLCGETMNIMKQDKYIIRYLSDGAHDIIPTPKETENRTVRMLQQKRGSLQLRKCRINIKTSPGYRLQINIQYIPQYSGCNQGYFHIGNDKYRSDRVSMTSYKFCDVVRGLEIISRENYMWMVYDVNQQKTMGEILIEAYPDARCNSSSFECSPVQCIQPGRVCDGRTDCRNGRDEFCGNIRNDVEKRIPETKGPCFLCLDDTVICPSLPLYNDDRGHELWFMCDRIDHCKDGSDERLDMCYQMKRKGNAAMMFECVPHLDGGYHGNTTVRMWEDRVCDGIQDCRNREDENECSEENPKGKTSIHPVAVTVVACFLLSVLSGATVFIYKTGKKRSFTMRLDVMREGPALDPSETFRLDTVTEEPEMKS</sequence>
<name>A0A210PLN4_MIZYE</name>
<dbReference type="PANTHER" id="PTHR24270">
    <property type="entry name" value="LOW-DENSITY LIPOPROTEIN RECEPTOR-RELATED"/>
    <property type="match status" value="1"/>
</dbReference>
<dbReference type="InterPro" id="IPR050685">
    <property type="entry name" value="LDLR"/>
</dbReference>
<evidence type="ECO:0000256" key="5">
    <source>
        <dbReference type="ARBA" id="ARBA00023136"/>
    </source>
</evidence>
<dbReference type="Gene3D" id="2.40.128.620">
    <property type="match status" value="1"/>
</dbReference>
<dbReference type="EMBL" id="NEDP02005590">
    <property type="protein sequence ID" value="OWF37393.1"/>
    <property type="molecule type" value="Genomic_DNA"/>
</dbReference>
<gene>
    <name evidence="9" type="ORF">KP79_PYT13986</name>
</gene>
<keyword evidence="5 8" id="KW-0472">Membrane</keyword>
<dbReference type="OrthoDB" id="2019384at2759"/>
<feature type="disulfide bond" evidence="7">
    <location>
        <begin position="186"/>
        <end position="204"/>
    </location>
</feature>
<dbReference type="SMART" id="SM00192">
    <property type="entry name" value="LDLa"/>
    <property type="match status" value="3"/>
</dbReference>
<comment type="subcellular location">
    <subcellularLocation>
        <location evidence="1">Membrane</location>
        <topology evidence="1">Single-pass membrane protein</topology>
    </subcellularLocation>
</comment>
<evidence type="ECO:0000256" key="8">
    <source>
        <dbReference type="SAM" id="Phobius"/>
    </source>
</evidence>
<evidence type="ECO:0000313" key="10">
    <source>
        <dbReference type="Proteomes" id="UP000242188"/>
    </source>
</evidence>
<evidence type="ECO:0000256" key="6">
    <source>
        <dbReference type="ARBA" id="ARBA00023157"/>
    </source>
</evidence>
<reference evidence="9 10" key="1">
    <citation type="journal article" date="2017" name="Nat. Ecol. Evol.">
        <title>Scallop genome provides insights into evolution of bilaterian karyotype and development.</title>
        <authorList>
            <person name="Wang S."/>
            <person name="Zhang J."/>
            <person name="Jiao W."/>
            <person name="Li J."/>
            <person name="Xun X."/>
            <person name="Sun Y."/>
            <person name="Guo X."/>
            <person name="Huan P."/>
            <person name="Dong B."/>
            <person name="Zhang L."/>
            <person name="Hu X."/>
            <person name="Sun X."/>
            <person name="Wang J."/>
            <person name="Zhao C."/>
            <person name="Wang Y."/>
            <person name="Wang D."/>
            <person name="Huang X."/>
            <person name="Wang R."/>
            <person name="Lv J."/>
            <person name="Li Y."/>
            <person name="Zhang Z."/>
            <person name="Liu B."/>
            <person name="Lu W."/>
            <person name="Hui Y."/>
            <person name="Liang J."/>
            <person name="Zhou Z."/>
            <person name="Hou R."/>
            <person name="Li X."/>
            <person name="Liu Y."/>
            <person name="Li H."/>
            <person name="Ning X."/>
            <person name="Lin Y."/>
            <person name="Zhao L."/>
            <person name="Xing Q."/>
            <person name="Dou J."/>
            <person name="Li Y."/>
            <person name="Mao J."/>
            <person name="Guo H."/>
            <person name="Dou H."/>
            <person name="Li T."/>
            <person name="Mu C."/>
            <person name="Jiang W."/>
            <person name="Fu Q."/>
            <person name="Fu X."/>
            <person name="Miao Y."/>
            <person name="Liu J."/>
            <person name="Yu Q."/>
            <person name="Li R."/>
            <person name="Liao H."/>
            <person name="Li X."/>
            <person name="Kong Y."/>
            <person name="Jiang Z."/>
            <person name="Chourrout D."/>
            <person name="Li R."/>
            <person name="Bao Z."/>
        </authorList>
    </citation>
    <scope>NUCLEOTIDE SEQUENCE [LARGE SCALE GENOMIC DNA]</scope>
    <source>
        <strain evidence="9 10">PY_sf001</strain>
    </source>
</reference>
<evidence type="ECO:0000256" key="3">
    <source>
        <dbReference type="ARBA" id="ARBA00022737"/>
    </source>
</evidence>
<feature type="disulfide bond" evidence="7">
    <location>
        <begin position="179"/>
        <end position="191"/>
    </location>
</feature>
<dbReference type="PRINTS" id="PR00261">
    <property type="entry name" value="LDLRECEPTOR"/>
</dbReference>
<organism evidence="9 10">
    <name type="scientific">Mizuhopecten yessoensis</name>
    <name type="common">Japanese scallop</name>
    <name type="synonym">Patinopecten yessoensis</name>
    <dbReference type="NCBI Taxonomy" id="6573"/>
    <lineage>
        <taxon>Eukaryota</taxon>
        <taxon>Metazoa</taxon>
        <taxon>Spiralia</taxon>
        <taxon>Lophotrochozoa</taxon>
        <taxon>Mollusca</taxon>
        <taxon>Bivalvia</taxon>
        <taxon>Autobranchia</taxon>
        <taxon>Pteriomorphia</taxon>
        <taxon>Pectinida</taxon>
        <taxon>Pectinoidea</taxon>
        <taxon>Pectinidae</taxon>
        <taxon>Mizuhopecten</taxon>
    </lineage>
</organism>
<dbReference type="AlphaFoldDB" id="A0A210PLN4"/>
<dbReference type="SUPFAM" id="SSF49854">
    <property type="entry name" value="Spermadhesin, CUB domain"/>
    <property type="match status" value="1"/>
</dbReference>
<dbReference type="CDD" id="cd00112">
    <property type="entry name" value="LDLa"/>
    <property type="match status" value="1"/>
</dbReference>
<keyword evidence="4 8" id="KW-1133">Transmembrane helix</keyword>
<dbReference type="InterPro" id="IPR002172">
    <property type="entry name" value="LDrepeatLR_classA_rpt"/>
</dbReference>
<keyword evidence="2 8" id="KW-0812">Transmembrane</keyword>
<evidence type="ECO:0000256" key="2">
    <source>
        <dbReference type="ARBA" id="ARBA00022692"/>
    </source>
</evidence>
<comment type="caution">
    <text evidence="9">The sequence shown here is derived from an EMBL/GenBank/DDBJ whole genome shotgun (WGS) entry which is preliminary data.</text>
</comment>
<evidence type="ECO:0000256" key="1">
    <source>
        <dbReference type="ARBA" id="ARBA00004167"/>
    </source>
</evidence>
<keyword evidence="3" id="KW-0677">Repeat</keyword>
<protein>
    <submittedName>
        <fullName evidence="9">SCO-spondin</fullName>
    </submittedName>
</protein>
<dbReference type="InterPro" id="IPR035914">
    <property type="entry name" value="Sperma_CUB_dom_sf"/>
</dbReference>
<dbReference type="PROSITE" id="PS50068">
    <property type="entry name" value="LDLRA_2"/>
    <property type="match status" value="1"/>
</dbReference>
<dbReference type="GO" id="GO:0016192">
    <property type="term" value="P:vesicle-mediated transport"/>
    <property type="evidence" value="ECO:0007669"/>
    <property type="project" value="UniProtKB-ARBA"/>
</dbReference>
<feature type="transmembrane region" description="Helical" evidence="8">
    <location>
        <begin position="12"/>
        <end position="31"/>
    </location>
</feature>
<comment type="caution">
    <text evidence="7">Lacks conserved residue(s) required for the propagation of feature annotation.</text>
</comment>
<evidence type="ECO:0000256" key="4">
    <source>
        <dbReference type="ARBA" id="ARBA00022989"/>
    </source>
</evidence>
<dbReference type="SUPFAM" id="SSF57424">
    <property type="entry name" value="LDL receptor-like module"/>
    <property type="match status" value="1"/>
</dbReference>
<dbReference type="Gene3D" id="4.10.400.10">
    <property type="entry name" value="Low-density Lipoprotein Receptor"/>
    <property type="match status" value="1"/>
</dbReference>
<dbReference type="Pfam" id="PF00057">
    <property type="entry name" value="Ldl_recept_a"/>
    <property type="match status" value="1"/>
</dbReference>
<keyword evidence="10" id="KW-1185">Reference proteome</keyword>
<dbReference type="InterPro" id="IPR036055">
    <property type="entry name" value="LDL_receptor-like_sf"/>
</dbReference>
<feature type="transmembrane region" description="Helical" evidence="8">
    <location>
        <begin position="341"/>
        <end position="362"/>
    </location>
</feature>
<keyword evidence="6 7" id="KW-1015">Disulfide bond</keyword>
<evidence type="ECO:0000256" key="7">
    <source>
        <dbReference type="PROSITE-ProRule" id="PRU00124"/>
    </source>
</evidence>
<accession>A0A210PLN4</accession>
<dbReference type="Proteomes" id="UP000242188">
    <property type="component" value="Unassembled WGS sequence"/>
</dbReference>
<dbReference type="GO" id="GO:0005886">
    <property type="term" value="C:plasma membrane"/>
    <property type="evidence" value="ECO:0007669"/>
    <property type="project" value="TreeGrafter"/>
</dbReference>
<proteinExistence type="predicted"/>